<dbReference type="VEuPathDB" id="FungiDB:GMDG_04435"/>
<dbReference type="AlphaFoldDB" id="A0A177A3Z8"/>
<sequence length="196" mass="21044">MPPRQTCSEAAASLERERSGVAALENAPEESGASSPLSQAHSSPGAEVQLAMVGSTRSKGMQSTRQVEESKKRASRSQARLQNGGELVAAEAHELRAQKAELRAQKLAAKEAREARQARNQAQKQLHQAGIKARKEERFRKKSLATLQGLGLPIPPELEVPIPDPETLESEGEYENGSGNGSGNGSDHGNEEMIIF</sequence>
<feature type="compositionally biased region" description="Polar residues" evidence="1">
    <location>
        <begin position="32"/>
        <end position="42"/>
    </location>
</feature>
<evidence type="ECO:0000313" key="2">
    <source>
        <dbReference type="EMBL" id="OAF56192.1"/>
    </source>
</evidence>
<dbReference type="EMBL" id="KV441405">
    <property type="protein sequence ID" value="OAF56192.1"/>
    <property type="molecule type" value="Genomic_DNA"/>
</dbReference>
<protein>
    <submittedName>
        <fullName evidence="2">Uncharacterized protein</fullName>
    </submittedName>
</protein>
<feature type="compositionally biased region" description="Pro residues" evidence="1">
    <location>
        <begin position="153"/>
        <end position="164"/>
    </location>
</feature>
<name>A0A177A3Z8_9PEZI</name>
<dbReference type="RefSeq" id="XP_024321489.1">
    <property type="nucleotide sequence ID" value="XM_024470941.1"/>
</dbReference>
<evidence type="ECO:0000256" key="1">
    <source>
        <dbReference type="SAM" id="MobiDB-lite"/>
    </source>
</evidence>
<feature type="region of interest" description="Disordered" evidence="1">
    <location>
        <begin position="150"/>
        <end position="196"/>
    </location>
</feature>
<dbReference type="GeneID" id="36290414"/>
<feature type="region of interest" description="Disordered" evidence="1">
    <location>
        <begin position="111"/>
        <end position="137"/>
    </location>
</feature>
<gene>
    <name evidence="2" type="ORF">VC83_07368</name>
</gene>
<reference evidence="2" key="1">
    <citation type="submission" date="2016-03" db="EMBL/GenBank/DDBJ databases">
        <title>Updated assembly of Pseudogymnoascus destructans, the fungus causing white-nose syndrome of bats.</title>
        <authorList>
            <person name="Palmer J.M."/>
            <person name="Drees K.P."/>
            <person name="Foster J.T."/>
            <person name="Lindner D.L."/>
        </authorList>
    </citation>
    <scope>NUCLEOTIDE SEQUENCE [LARGE SCALE GENOMIC DNA]</scope>
    <source>
        <strain evidence="2">20631-21</strain>
    </source>
</reference>
<organism evidence="2">
    <name type="scientific">Pseudogymnoascus destructans</name>
    <dbReference type="NCBI Taxonomy" id="655981"/>
    <lineage>
        <taxon>Eukaryota</taxon>
        <taxon>Fungi</taxon>
        <taxon>Dikarya</taxon>
        <taxon>Ascomycota</taxon>
        <taxon>Pezizomycotina</taxon>
        <taxon>Leotiomycetes</taxon>
        <taxon>Thelebolales</taxon>
        <taxon>Thelebolaceae</taxon>
        <taxon>Pseudogymnoascus</taxon>
    </lineage>
</organism>
<dbReference type="Proteomes" id="UP000077154">
    <property type="component" value="Unassembled WGS sequence"/>
</dbReference>
<feature type="compositionally biased region" description="Polar residues" evidence="1">
    <location>
        <begin position="55"/>
        <end position="65"/>
    </location>
</feature>
<proteinExistence type="predicted"/>
<feature type="region of interest" description="Disordered" evidence="1">
    <location>
        <begin position="1"/>
        <end position="87"/>
    </location>
</feature>
<accession>A0A177A3Z8</accession>